<dbReference type="AlphaFoldDB" id="A0A0C1JLM6"/>
<dbReference type="PANTHER" id="PTHR22916:SF3">
    <property type="entry name" value="UDP-GLCNAC:BETAGAL BETA-1,3-N-ACETYLGLUCOSAMINYLTRANSFERASE-LIKE PROTEIN 1"/>
    <property type="match status" value="1"/>
</dbReference>
<evidence type="ECO:0000313" key="2">
    <source>
        <dbReference type="EMBL" id="KIC72170.1"/>
    </source>
</evidence>
<dbReference type="PANTHER" id="PTHR22916">
    <property type="entry name" value="GLYCOSYLTRANSFERASE"/>
    <property type="match status" value="1"/>
</dbReference>
<sequence length="324" mass="37904">MDLNFKDFQDLEMDNPKIDILLATYQGSNYIDEQISSIIEQSYQNFHLWIRDDNSSDQTGQLLNQWALAYPQKITLILSDKNLGITQNFSCLLDYAQAPYICFADQDDKWLPHKLEWSLKKMQELEKKHGHATPLLIHSDLVVASKDLSIIHPSFWKYTRLNPHLTSLNRLLIQNNVTGCTSMINRSLVELAKPIPENVAMHDWWLALVASCFGVIGNIEQPTLLYRQHASNDTGAKQNSILNYFTQNSKEKNKKEDAALFSYHHAEMILERYKLLLNEKNRNILQSYAKLRTLPYVKQKLQTLKYQFYKQGFLRFLKTFFCQY</sequence>
<proteinExistence type="predicted"/>
<dbReference type="Gene3D" id="3.90.550.10">
    <property type="entry name" value="Spore Coat Polysaccharide Biosynthesis Protein SpsA, Chain A"/>
    <property type="match status" value="1"/>
</dbReference>
<dbReference type="CDD" id="cd04196">
    <property type="entry name" value="GT_2_like_d"/>
    <property type="match status" value="1"/>
</dbReference>
<dbReference type="GO" id="GO:0016758">
    <property type="term" value="F:hexosyltransferase activity"/>
    <property type="evidence" value="ECO:0007669"/>
    <property type="project" value="UniProtKB-ARBA"/>
</dbReference>
<protein>
    <submittedName>
        <fullName evidence="2">Putative rhamnosyltransferase</fullName>
    </submittedName>
</protein>
<keyword evidence="2" id="KW-0808">Transferase</keyword>
<feature type="domain" description="Glycosyltransferase 2-like" evidence="1">
    <location>
        <begin position="20"/>
        <end position="131"/>
    </location>
</feature>
<dbReference type="InterPro" id="IPR029044">
    <property type="entry name" value="Nucleotide-diphossugar_trans"/>
</dbReference>
<evidence type="ECO:0000313" key="3">
    <source>
        <dbReference type="Proteomes" id="UP000031465"/>
    </source>
</evidence>
<dbReference type="EMBL" id="JSAN01000061">
    <property type="protein sequence ID" value="KIC72170.1"/>
    <property type="molecule type" value="Genomic_DNA"/>
</dbReference>
<dbReference type="Proteomes" id="UP000031465">
    <property type="component" value="Unassembled WGS sequence"/>
</dbReference>
<dbReference type="SUPFAM" id="SSF53448">
    <property type="entry name" value="Nucleotide-diphospho-sugar transferases"/>
    <property type="match status" value="1"/>
</dbReference>
<dbReference type="Pfam" id="PF00535">
    <property type="entry name" value="Glycos_transf_2"/>
    <property type="match status" value="1"/>
</dbReference>
<gene>
    <name evidence="2" type="primary">rgpB</name>
    <name evidence="2" type="ORF">DB44_CO00400</name>
</gene>
<accession>A0A0C1JLM6</accession>
<name>A0A0C1JLM6_9BACT</name>
<dbReference type="PATRIC" id="fig|362787.3.peg.981"/>
<organism evidence="2 3">
    <name type="scientific">Candidatus Protochlamydia amoebophila</name>
    <dbReference type="NCBI Taxonomy" id="362787"/>
    <lineage>
        <taxon>Bacteria</taxon>
        <taxon>Pseudomonadati</taxon>
        <taxon>Chlamydiota</taxon>
        <taxon>Chlamydiia</taxon>
        <taxon>Parachlamydiales</taxon>
        <taxon>Parachlamydiaceae</taxon>
        <taxon>Candidatus Protochlamydia</taxon>
    </lineage>
</organism>
<comment type="caution">
    <text evidence="2">The sequence shown here is derived from an EMBL/GenBank/DDBJ whole genome shotgun (WGS) entry which is preliminary data.</text>
</comment>
<evidence type="ECO:0000259" key="1">
    <source>
        <dbReference type="Pfam" id="PF00535"/>
    </source>
</evidence>
<dbReference type="InterPro" id="IPR001173">
    <property type="entry name" value="Glyco_trans_2-like"/>
</dbReference>
<reference evidence="2 3" key="1">
    <citation type="journal article" date="2014" name="Mol. Biol. Evol.">
        <title>Massive expansion of Ubiquitination-related gene families within the Chlamydiae.</title>
        <authorList>
            <person name="Domman D."/>
            <person name="Collingro A."/>
            <person name="Lagkouvardos I."/>
            <person name="Gehre L."/>
            <person name="Weinmaier T."/>
            <person name="Rattei T."/>
            <person name="Subtil A."/>
            <person name="Horn M."/>
        </authorList>
    </citation>
    <scope>NUCLEOTIDE SEQUENCE [LARGE SCALE GENOMIC DNA]</scope>
    <source>
        <strain evidence="2 3">EI2</strain>
    </source>
</reference>